<evidence type="ECO:0000256" key="1">
    <source>
        <dbReference type="SAM" id="SignalP"/>
    </source>
</evidence>
<dbReference type="EMBL" id="CP036291">
    <property type="protein sequence ID" value="QDU89738.1"/>
    <property type="molecule type" value="Genomic_DNA"/>
</dbReference>
<gene>
    <name evidence="3" type="ORF">Pla175_31330</name>
</gene>
<organism evidence="3 4">
    <name type="scientific">Pirellulimonas nuda</name>
    <dbReference type="NCBI Taxonomy" id="2528009"/>
    <lineage>
        <taxon>Bacteria</taxon>
        <taxon>Pseudomonadati</taxon>
        <taxon>Planctomycetota</taxon>
        <taxon>Planctomycetia</taxon>
        <taxon>Pirellulales</taxon>
        <taxon>Lacipirellulaceae</taxon>
        <taxon>Pirellulimonas</taxon>
    </lineage>
</organism>
<reference evidence="3 4" key="1">
    <citation type="submission" date="2019-02" db="EMBL/GenBank/DDBJ databases">
        <title>Deep-cultivation of Planctomycetes and their phenomic and genomic characterization uncovers novel biology.</title>
        <authorList>
            <person name="Wiegand S."/>
            <person name="Jogler M."/>
            <person name="Boedeker C."/>
            <person name="Pinto D."/>
            <person name="Vollmers J."/>
            <person name="Rivas-Marin E."/>
            <person name="Kohn T."/>
            <person name="Peeters S.H."/>
            <person name="Heuer A."/>
            <person name="Rast P."/>
            <person name="Oberbeckmann S."/>
            <person name="Bunk B."/>
            <person name="Jeske O."/>
            <person name="Meyerdierks A."/>
            <person name="Storesund J.E."/>
            <person name="Kallscheuer N."/>
            <person name="Luecker S."/>
            <person name="Lage O.M."/>
            <person name="Pohl T."/>
            <person name="Merkel B.J."/>
            <person name="Hornburger P."/>
            <person name="Mueller R.-W."/>
            <person name="Bruemmer F."/>
            <person name="Labrenz M."/>
            <person name="Spormann A.M."/>
            <person name="Op den Camp H."/>
            <person name="Overmann J."/>
            <person name="Amann R."/>
            <person name="Jetten M.S.M."/>
            <person name="Mascher T."/>
            <person name="Medema M.H."/>
            <person name="Devos D.P."/>
            <person name="Kaster A.-K."/>
            <person name="Ovreas L."/>
            <person name="Rohde M."/>
            <person name="Galperin M.Y."/>
            <person name="Jogler C."/>
        </authorList>
    </citation>
    <scope>NUCLEOTIDE SEQUENCE [LARGE SCALE GENOMIC DNA]</scope>
    <source>
        <strain evidence="3 4">Pla175</strain>
    </source>
</reference>
<evidence type="ECO:0000313" key="4">
    <source>
        <dbReference type="Proteomes" id="UP000317429"/>
    </source>
</evidence>
<accession>A0A518DE28</accession>
<protein>
    <recommendedName>
        <fullName evidence="2">Ice-binding protein C-terminal domain-containing protein</fullName>
    </recommendedName>
</protein>
<feature type="chain" id="PRO_5022230921" description="Ice-binding protein C-terminal domain-containing protein" evidence="1">
    <location>
        <begin position="25"/>
        <end position="237"/>
    </location>
</feature>
<dbReference type="RefSeq" id="WP_145286843.1">
    <property type="nucleotide sequence ID" value="NZ_CP036291.1"/>
</dbReference>
<name>A0A518DE28_9BACT</name>
<feature type="domain" description="Ice-binding protein C-terminal" evidence="2">
    <location>
        <begin position="215"/>
        <end position="236"/>
    </location>
</feature>
<dbReference type="KEGG" id="pnd:Pla175_31330"/>
<evidence type="ECO:0000313" key="3">
    <source>
        <dbReference type="EMBL" id="QDU89738.1"/>
    </source>
</evidence>
<dbReference type="AlphaFoldDB" id="A0A518DE28"/>
<dbReference type="InterPro" id="IPR013424">
    <property type="entry name" value="Ice-binding_C"/>
</dbReference>
<dbReference type="Proteomes" id="UP000317429">
    <property type="component" value="Chromosome"/>
</dbReference>
<proteinExistence type="predicted"/>
<evidence type="ECO:0000259" key="2">
    <source>
        <dbReference type="Pfam" id="PF07589"/>
    </source>
</evidence>
<keyword evidence="4" id="KW-1185">Reference proteome</keyword>
<feature type="signal peptide" evidence="1">
    <location>
        <begin position="1"/>
        <end position="24"/>
    </location>
</feature>
<keyword evidence="1" id="KW-0732">Signal</keyword>
<dbReference type="Pfam" id="PF07589">
    <property type="entry name" value="PEP-CTERM"/>
    <property type="match status" value="1"/>
</dbReference>
<sequence precursor="true">MSLRSARLLIIWVTLSTATAAVYADPVVAGTTSLPMFPIQDVILPANSAFNPNDFAVLADDVTAMGPSIFTRLAQVGSTIQMVDGYFSGTGVHPMLGHFQLLTGAPNGFSPMTLTLENVVQDPSHPGFASGDPASIVSADATFVVPNYGVNLLDLGVSLEVRDSFFFKASFDGLPPSVGTVYTADPYEGQDSLLPAYLAGTNTVVAYSTQRRLVAVPEPASLVLASLAAAFVIRRRV</sequence>